<keyword evidence="1 5" id="KW-0349">Heme</keyword>
<dbReference type="InterPro" id="IPR000971">
    <property type="entry name" value="Globin"/>
</dbReference>
<name>A0A7S8IGN0_9CHLR</name>
<protein>
    <submittedName>
        <fullName evidence="7">Hemin receptor</fullName>
    </submittedName>
</protein>
<dbReference type="KEGG" id="pmet:G4Y79_07575"/>
<gene>
    <name evidence="7" type="ORF">G4Y79_07575</name>
</gene>
<dbReference type="GO" id="GO:0046872">
    <property type="term" value="F:metal ion binding"/>
    <property type="evidence" value="ECO:0007669"/>
    <property type="project" value="UniProtKB-KW"/>
</dbReference>
<dbReference type="GO" id="GO:0008941">
    <property type="term" value="F:nitric oxide dioxygenase NAD(P)H activity"/>
    <property type="evidence" value="ECO:0007669"/>
    <property type="project" value="TreeGrafter"/>
</dbReference>
<dbReference type="RefSeq" id="WP_195172286.1">
    <property type="nucleotide sequence ID" value="NZ_CP062983.1"/>
</dbReference>
<keyword evidence="5" id="KW-0813">Transport</keyword>
<dbReference type="GO" id="GO:0020037">
    <property type="term" value="F:heme binding"/>
    <property type="evidence" value="ECO:0007669"/>
    <property type="project" value="InterPro"/>
</dbReference>
<dbReference type="PANTHER" id="PTHR43396:SF3">
    <property type="entry name" value="FLAVOHEMOPROTEIN"/>
    <property type="match status" value="1"/>
</dbReference>
<dbReference type="InterPro" id="IPR009050">
    <property type="entry name" value="Globin-like_sf"/>
</dbReference>
<evidence type="ECO:0000313" key="8">
    <source>
        <dbReference type="Proteomes" id="UP000594468"/>
    </source>
</evidence>
<comment type="similarity">
    <text evidence="5">Belongs to the globin family.</text>
</comment>
<dbReference type="SUPFAM" id="SSF46458">
    <property type="entry name" value="Globin-like"/>
    <property type="match status" value="1"/>
</dbReference>
<dbReference type="PROSITE" id="PS01033">
    <property type="entry name" value="GLOBIN"/>
    <property type="match status" value="1"/>
</dbReference>
<evidence type="ECO:0000313" key="7">
    <source>
        <dbReference type="EMBL" id="QPC84223.1"/>
    </source>
</evidence>
<evidence type="ECO:0000259" key="6">
    <source>
        <dbReference type="PROSITE" id="PS01033"/>
    </source>
</evidence>
<proteinExistence type="inferred from homology"/>
<dbReference type="GO" id="GO:0019825">
    <property type="term" value="F:oxygen binding"/>
    <property type="evidence" value="ECO:0007669"/>
    <property type="project" value="InterPro"/>
</dbReference>
<dbReference type="Proteomes" id="UP000594468">
    <property type="component" value="Chromosome"/>
</dbReference>
<dbReference type="InterPro" id="IPR012292">
    <property type="entry name" value="Globin/Proto"/>
</dbReference>
<accession>A0A7S8IGN0</accession>
<evidence type="ECO:0000256" key="3">
    <source>
        <dbReference type="ARBA" id="ARBA00022723"/>
    </source>
</evidence>
<dbReference type="Gene3D" id="1.10.490.10">
    <property type="entry name" value="Globins"/>
    <property type="match status" value="1"/>
</dbReference>
<dbReference type="EMBL" id="CP062983">
    <property type="protein sequence ID" value="QPC84223.1"/>
    <property type="molecule type" value="Genomic_DNA"/>
</dbReference>
<evidence type="ECO:0000256" key="5">
    <source>
        <dbReference type="RuleBase" id="RU000356"/>
    </source>
</evidence>
<dbReference type="GO" id="GO:0046210">
    <property type="term" value="P:nitric oxide catabolic process"/>
    <property type="evidence" value="ECO:0007669"/>
    <property type="project" value="TreeGrafter"/>
</dbReference>
<reference evidence="7 8" key="1">
    <citation type="submission" date="2020-02" db="EMBL/GenBank/DDBJ databases">
        <authorList>
            <person name="Zheng R.K."/>
            <person name="Sun C.M."/>
        </authorList>
    </citation>
    <scope>NUCLEOTIDE SEQUENCE [LARGE SCALE GENOMIC DNA]</scope>
    <source>
        <strain evidence="8">rifampicinis</strain>
    </source>
</reference>
<keyword evidence="3" id="KW-0479">Metal-binding</keyword>
<evidence type="ECO:0000256" key="2">
    <source>
        <dbReference type="ARBA" id="ARBA00022621"/>
    </source>
</evidence>
<dbReference type="PANTHER" id="PTHR43396">
    <property type="entry name" value="FLAVOHEMOPROTEIN"/>
    <property type="match status" value="1"/>
</dbReference>
<dbReference type="Pfam" id="PF00042">
    <property type="entry name" value="Globin"/>
    <property type="match status" value="1"/>
</dbReference>
<dbReference type="GO" id="GO:0005344">
    <property type="term" value="F:oxygen carrier activity"/>
    <property type="evidence" value="ECO:0007669"/>
    <property type="project" value="UniProtKB-KW"/>
</dbReference>
<sequence>MQSLPITQEQIQIVRTSFEKVAASRLPTGKLFYDRLFELAPQTKALFVNTEIEAQGDKLVRMIGVAVGALSQPDALIPVLVGLGERHLNYGVTDEMYNPGGEALIWTLRYVLGAEFTKEVQEAWLSVYSLMVQVILDAAHQAQ</sequence>
<keyword evidence="7" id="KW-0675">Receptor</keyword>
<evidence type="ECO:0000256" key="4">
    <source>
        <dbReference type="ARBA" id="ARBA00023004"/>
    </source>
</evidence>
<dbReference type="AlphaFoldDB" id="A0A7S8IGN0"/>
<dbReference type="GO" id="GO:0071500">
    <property type="term" value="P:cellular response to nitrosative stress"/>
    <property type="evidence" value="ECO:0007669"/>
    <property type="project" value="TreeGrafter"/>
</dbReference>
<feature type="domain" description="Globin" evidence="6">
    <location>
        <begin position="5"/>
        <end position="140"/>
    </location>
</feature>
<keyword evidence="8" id="KW-1185">Reference proteome</keyword>
<organism evidence="7 8">
    <name type="scientific">Phototrophicus methaneseepsis</name>
    <dbReference type="NCBI Taxonomy" id="2710758"/>
    <lineage>
        <taxon>Bacteria</taxon>
        <taxon>Bacillati</taxon>
        <taxon>Chloroflexota</taxon>
        <taxon>Candidatus Thermofontia</taxon>
        <taxon>Phototrophicales</taxon>
        <taxon>Phototrophicaceae</taxon>
        <taxon>Phototrophicus</taxon>
    </lineage>
</organism>
<dbReference type="GO" id="GO:0071949">
    <property type="term" value="F:FAD binding"/>
    <property type="evidence" value="ECO:0007669"/>
    <property type="project" value="TreeGrafter"/>
</dbReference>
<evidence type="ECO:0000256" key="1">
    <source>
        <dbReference type="ARBA" id="ARBA00022617"/>
    </source>
</evidence>
<keyword evidence="2 5" id="KW-0561">Oxygen transport</keyword>
<keyword evidence="4" id="KW-0408">Iron</keyword>